<organism evidence="3">
    <name type="scientific">Rhizochromulina marina</name>
    <dbReference type="NCBI Taxonomy" id="1034831"/>
    <lineage>
        <taxon>Eukaryota</taxon>
        <taxon>Sar</taxon>
        <taxon>Stramenopiles</taxon>
        <taxon>Ochrophyta</taxon>
        <taxon>Dictyochophyceae</taxon>
        <taxon>Rhizochromulinales</taxon>
        <taxon>Rhizochromulina</taxon>
    </lineage>
</organism>
<evidence type="ECO:0000313" key="3">
    <source>
        <dbReference type="EMBL" id="CAD9704099.1"/>
    </source>
</evidence>
<evidence type="ECO:0000256" key="1">
    <source>
        <dbReference type="SAM" id="Phobius"/>
    </source>
</evidence>
<keyword evidence="1" id="KW-0812">Transmembrane</keyword>
<feature type="transmembrane region" description="Helical" evidence="1">
    <location>
        <begin position="182"/>
        <end position="204"/>
    </location>
</feature>
<gene>
    <name evidence="3" type="ORF">RMAR1173_LOCUS16380</name>
    <name evidence="4" type="ORF">RMAR1173_LOCUS16381</name>
</gene>
<feature type="chain" id="PRO_5036393775" evidence="2">
    <location>
        <begin position="26"/>
        <end position="263"/>
    </location>
</feature>
<proteinExistence type="predicted"/>
<feature type="signal peptide" evidence="2">
    <location>
        <begin position="1"/>
        <end position="25"/>
    </location>
</feature>
<dbReference type="EMBL" id="HBHJ01024852">
    <property type="protein sequence ID" value="CAD9704100.1"/>
    <property type="molecule type" value="Transcribed_RNA"/>
</dbReference>
<dbReference type="PANTHER" id="PTHR34548:SF2">
    <property type="entry name" value="PROTEIN TIC 21, CHLOROPLASTIC"/>
    <property type="match status" value="1"/>
</dbReference>
<evidence type="ECO:0000256" key="2">
    <source>
        <dbReference type="SAM" id="SignalP"/>
    </source>
</evidence>
<feature type="transmembrane region" description="Helical" evidence="1">
    <location>
        <begin position="128"/>
        <end position="149"/>
    </location>
</feature>
<dbReference type="EMBL" id="HBHJ01024851">
    <property type="protein sequence ID" value="CAD9704099.1"/>
    <property type="molecule type" value="Transcribed_RNA"/>
</dbReference>
<feature type="transmembrane region" description="Helical" evidence="1">
    <location>
        <begin position="242"/>
        <end position="260"/>
    </location>
</feature>
<dbReference type="Pfam" id="PF12263">
    <property type="entry name" value="DUF3611"/>
    <property type="match status" value="1"/>
</dbReference>
<feature type="transmembrane region" description="Helical" evidence="1">
    <location>
        <begin position="98"/>
        <end position="116"/>
    </location>
</feature>
<accession>A0A6U1BPE4</accession>
<dbReference type="PANTHER" id="PTHR34548">
    <property type="entry name" value="PROTEIN TIC 21, CHLOROPLASTIC"/>
    <property type="match status" value="1"/>
</dbReference>
<dbReference type="AlphaFoldDB" id="A0A6U1BPE4"/>
<dbReference type="InterPro" id="IPR022051">
    <property type="entry name" value="DUF3611"/>
</dbReference>
<name>A0A6U1BPE4_9STRA</name>
<protein>
    <submittedName>
        <fullName evidence="3">Uncharacterized protein</fullName>
    </submittedName>
</protein>
<keyword evidence="1" id="KW-1133">Transmembrane helix</keyword>
<sequence length="263" mass="28041">MGLPRPLLGILLVLAPSCLAPSCSAFQPSLGPGHITQLARLSRGSPRPVVQPLFSKEEVDDAAEEASLDAPTTAKAVSDRVKTRRLALLLWRFSVVSWWPQVVLSVVGGVTLTFANAVKETGAGSRNIVVNGLALSMAGLLFNFLSLVWTSGYTRFATRIRLRKVDTTGLNDRVAGRLRTGVVLNLIGALLALVSAEQIVGLLISRVLSTQGLQSLGVVSPVGFASAIQPLDIFVVQANTNVLFAHFLSLAGNLWMLRRLPGL</sequence>
<keyword evidence="1" id="KW-0472">Membrane</keyword>
<evidence type="ECO:0000313" key="4">
    <source>
        <dbReference type="EMBL" id="CAD9704100.1"/>
    </source>
</evidence>
<keyword evidence="2" id="KW-0732">Signal</keyword>
<reference evidence="3" key="1">
    <citation type="submission" date="2021-01" db="EMBL/GenBank/DDBJ databases">
        <authorList>
            <person name="Corre E."/>
            <person name="Pelletier E."/>
            <person name="Niang G."/>
            <person name="Scheremetjew M."/>
            <person name="Finn R."/>
            <person name="Kale V."/>
            <person name="Holt S."/>
            <person name="Cochrane G."/>
            <person name="Meng A."/>
            <person name="Brown T."/>
            <person name="Cohen L."/>
        </authorList>
    </citation>
    <scope>NUCLEOTIDE SEQUENCE</scope>
    <source>
        <strain evidence="3">CCMP1243</strain>
    </source>
</reference>